<evidence type="ECO:0000313" key="8">
    <source>
        <dbReference type="EMBL" id="MFC4124054.1"/>
    </source>
</evidence>
<keyword evidence="6" id="KW-0472">Membrane</keyword>
<dbReference type="GO" id="GO:0004674">
    <property type="term" value="F:protein serine/threonine kinase activity"/>
    <property type="evidence" value="ECO:0007669"/>
    <property type="project" value="UniProtKB-EC"/>
</dbReference>
<dbReference type="PANTHER" id="PTHR43289:SF34">
    <property type="entry name" value="SERINE_THREONINE-PROTEIN KINASE YBDM-RELATED"/>
    <property type="match status" value="1"/>
</dbReference>
<keyword evidence="3 8" id="KW-0418">Kinase</keyword>
<protein>
    <submittedName>
        <fullName evidence="8">Serine/threonine-protein kinase</fullName>
        <ecNumber evidence="8">2.7.11.1</ecNumber>
    </submittedName>
</protein>
<evidence type="ECO:0000313" key="9">
    <source>
        <dbReference type="Proteomes" id="UP001595767"/>
    </source>
</evidence>
<dbReference type="InterPro" id="IPR000719">
    <property type="entry name" value="Prot_kinase_dom"/>
</dbReference>
<comment type="caution">
    <text evidence="8">The sequence shown here is derived from an EMBL/GenBank/DDBJ whole genome shotgun (WGS) entry which is preliminary data.</text>
</comment>
<feature type="domain" description="Protein kinase" evidence="7">
    <location>
        <begin position="23"/>
        <end position="281"/>
    </location>
</feature>
<evidence type="ECO:0000259" key="7">
    <source>
        <dbReference type="PROSITE" id="PS50011"/>
    </source>
</evidence>
<dbReference type="InterPro" id="IPR008271">
    <property type="entry name" value="Ser/Thr_kinase_AS"/>
</dbReference>
<keyword evidence="2 5" id="KW-0547">Nucleotide-binding</keyword>
<dbReference type="Pfam" id="PF00069">
    <property type="entry name" value="Pkinase"/>
    <property type="match status" value="1"/>
</dbReference>
<keyword evidence="4 5" id="KW-0067">ATP-binding</keyword>
<keyword evidence="1 8" id="KW-0808">Transferase</keyword>
<accession>A0ABV8KZT0</accession>
<evidence type="ECO:0000256" key="5">
    <source>
        <dbReference type="PROSITE-ProRule" id="PRU10141"/>
    </source>
</evidence>
<dbReference type="RefSeq" id="WP_378545470.1">
    <property type="nucleotide sequence ID" value="NZ_JBHSBA010000003.1"/>
</dbReference>
<dbReference type="PROSITE" id="PS00108">
    <property type="entry name" value="PROTEIN_KINASE_ST"/>
    <property type="match status" value="1"/>
</dbReference>
<dbReference type="SUPFAM" id="SSF56112">
    <property type="entry name" value="Protein kinase-like (PK-like)"/>
    <property type="match status" value="1"/>
</dbReference>
<feature type="transmembrane region" description="Helical" evidence="6">
    <location>
        <begin position="321"/>
        <end position="340"/>
    </location>
</feature>
<keyword evidence="9" id="KW-1185">Reference proteome</keyword>
<dbReference type="InterPro" id="IPR011009">
    <property type="entry name" value="Kinase-like_dom_sf"/>
</dbReference>
<evidence type="ECO:0000256" key="6">
    <source>
        <dbReference type="SAM" id="Phobius"/>
    </source>
</evidence>
<proteinExistence type="predicted"/>
<dbReference type="Gene3D" id="3.30.200.20">
    <property type="entry name" value="Phosphorylase Kinase, domain 1"/>
    <property type="match status" value="1"/>
</dbReference>
<sequence>MTPADGMRMAPLGPDDPVRLGRHRLLAVLGRGGMGQVLLGQAPDGRLVAVKQIHRRLTGDPEFRARFRREVIASQQVTGAYTAGVLDHDAESESPWLASEYIPGPSLQDMVGEFGRLTVSGLKLLATGLAMALIEIHRAGLVHRDLKPSNVLLTNDGPRVIDFGIARALEDDITLTATGVMIGSPAYMSPEQAQCEPLSAASDVFSVGAMLAMAATGASPFDAASTPQVLYNVLYTTPDTTGLPAPIRALVDACLAKDPAARPTPEQLLDAASAIDAEPVWPVRIRRRIAECQAEAMRWASGSAATPAPADQPSSRRRQRLVPVVALVSALVLATVAFLGTGVDGTAVAMTDPPLALTDDEIRRLDACELMTPAVLGEIGTAVGELVPLGVTGCSIYYRDQADRKVYFTLETGITPGEMRTKQKLGSTIAWMPVLGRHREARICDRSVLSQSGLPIALTMTAQVPDGDGCAIAERALGAVVGRLAVNPPLRDYAADSAFLRDACDLIDAAATRALIGAVVWTETAHTCTVTGRDSSFWIAVDERTRPDSSNGGKVRPRRTIGEHEVYLDSEGASCRLIALIRPTRADKAEQVEANFFAAGLDGPSGCDAATELFAPVLAKLPAS</sequence>
<gene>
    <name evidence="8" type="ORF">ACFOW8_03815</name>
</gene>
<dbReference type="CDD" id="cd14014">
    <property type="entry name" value="STKc_PknB_like"/>
    <property type="match status" value="1"/>
</dbReference>
<dbReference type="SMART" id="SM00220">
    <property type="entry name" value="S_TKc"/>
    <property type="match status" value="1"/>
</dbReference>
<dbReference type="EMBL" id="JBHSBA010000003">
    <property type="protein sequence ID" value="MFC4124054.1"/>
    <property type="molecule type" value="Genomic_DNA"/>
</dbReference>
<evidence type="ECO:0000256" key="4">
    <source>
        <dbReference type="ARBA" id="ARBA00022840"/>
    </source>
</evidence>
<dbReference type="PANTHER" id="PTHR43289">
    <property type="entry name" value="MITOGEN-ACTIVATED PROTEIN KINASE KINASE KINASE 20-RELATED"/>
    <property type="match status" value="1"/>
</dbReference>
<name>A0ABV8KZT0_9NOCA</name>
<dbReference type="InterPro" id="IPR017441">
    <property type="entry name" value="Protein_kinase_ATP_BS"/>
</dbReference>
<evidence type="ECO:0000256" key="2">
    <source>
        <dbReference type="ARBA" id="ARBA00022741"/>
    </source>
</evidence>
<keyword evidence="6" id="KW-1133">Transmembrane helix</keyword>
<reference evidence="9" key="1">
    <citation type="journal article" date="2019" name="Int. J. Syst. Evol. Microbiol.">
        <title>The Global Catalogue of Microorganisms (GCM) 10K type strain sequencing project: providing services to taxonomists for standard genome sequencing and annotation.</title>
        <authorList>
            <consortium name="The Broad Institute Genomics Platform"/>
            <consortium name="The Broad Institute Genome Sequencing Center for Infectious Disease"/>
            <person name="Wu L."/>
            <person name="Ma J."/>
        </authorList>
    </citation>
    <scope>NUCLEOTIDE SEQUENCE [LARGE SCALE GENOMIC DNA]</scope>
    <source>
        <strain evidence="9">CGMCC 4.7204</strain>
    </source>
</reference>
<keyword evidence="6" id="KW-0812">Transmembrane</keyword>
<feature type="binding site" evidence="5">
    <location>
        <position position="51"/>
    </location>
    <ligand>
        <name>ATP</name>
        <dbReference type="ChEBI" id="CHEBI:30616"/>
    </ligand>
</feature>
<evidence type="ECO:0000256" key="1">
    <source>
        <dbReference type="ARBA" id="ARBA00022679"/>
    </source>
</evidence>
<dbReference type="PROSITE" id="PS00107">
    <property type="entry name" value="PROTEIN_KINASE_ATP"/>
    <property type="match status" value="1"/>
</dbReference>
<organism evidence="8 9">
    <name type="scientific">Nocardia rhizosphaerae</name>
    <dbReference type="NCBI Taxonomy" id="1691571"/>
    <lineage>
        <taxon>Bacteria</taxon>
        <taxon>Bacillati</taxon>
        <taxon>Actinomycetota</taxon>
        <taxon>Actinomycetes</taxon>
        <taxon>Mycobacteriales</taxon>
        <taxon>Nocardiaceae</taxon>
        <taxon>Nocardia</taxon>
    </lineage>
</organism>
<dbReference type="PROSITE" id="PS50011">
    <property type="entry name" value="PROTEIN_KINASE_DOM"/>
    <property type="match status" value="1"/>
</dbReference>
<dbReference type="Gene3D" id="1.10.510.10">
    <property type="entry name" value="Transferase(Phosphotransferase) domain 1"/>
    <property type="match status" value="1"/>
</dbReference>
<dbReference type="Proteomes" id="UP001595767">
    <property type="component" value="Unassembled WGS sequence"/>
</dbReference>
<dbReference type="EC" id="2.7.11.1" evidence="8"/>
<evidence type="ECO:0000256" key="3">
    <source>
        <dbReference type="ARBA" id="ARBA00022777"/>
    </source>
</evidence>